<dbReference type="Proteomes" id="UP001597261">
    <property type="component" value="Unassembled WGS sequence"/>
</dbReference>
<keyword evidence="2" id="KW-1185">Reference proteome</keyword>
<gene>
    <name evidence="1" type="ORF">ACFSL4_01635</name>
</gene>
<dbReference type="RefSeq" id="WP_381077358.1">
    <property type="nucleotide sequence ID" value="NZ_JBHUDX010000004.1"/>
</dbReference>
<comment type="caution">
    <text evidence="1">The sequence shown here is derived from an EMBL/GenBank/DDBJ whole genome shotgun (WGS) entry which is preliminary data.</text>
</comment>
<dbReference type="EMBL" id="JBHUDX010000004">
    <property type="protein sequence ID" value="MFD1656967.1"/>
    <property type="molecule type" value="Genomic_DNA"/>
</dbReference>
<reference evidence="2" key="1">
    <citation type="journal article" date="2019" name="Int. J. Syst. Evol. Microbiol.">
        <title>The Global Catalogue of Microorganisms (GCM) 10K type strain sequencing project: providing services to taxonomists for standard genome sequencing and annotation.</title>
        <authorList>
            <consortium name="The Broad Institute Genomics Platform"/>
            <consortium name="The Broad Institute Genome Sequencing Center for Infectious Disease"/>
            <person name="Wu L."/>
            <person name="Ma J."/>
        </authorList>
    </citation>
    <scope>NUCLEOTIDE SEQUENCE [LARGE SCALE GENOMIC DNA]</scope>
    <source>
        <strain evidence="2">CGMCC 1.12470</strain>
    </source>
</reference>
<sequence length="119" mass="13109">MVVIINPGSGPVPEATEANATANTAVFVLDLGARGLAVADAARRPEADYGDGRYAFMLTMADGRTIEIQMPGLPVDQVRYVDSERQDIWDFPRLYVDGGSWVWKFALDVCEPDDEDDDR</sequence>
<accession>A0ABW4IJP5</accession>
<evidence type="ECO:0000313" key="1">
    <source>
        <dbReference type="EMBL" id="MFD1656967.1"/>
    </source>
</evidence>
<protein>
    <submittedName>
        <fullName evidence="1">Uncharacterized protein</fullName>
    </submittedName>
</protein>
<organism evidence="1 2">
    <name type="scientific">Streptomyces caeni</name>
    <dbReference type="NCBI Taxonomy" id="2307231"/>
    <lineage>
        <taxon>Bacteria</taxon>
        <taxon>Bacillati</taxon>
        <taxon>Actinomycetota</taxon>
        <taxon>Actinomycetes</taxon>
        <taxon>Kitasatosporales</taxon>
        <taxon>Streptomycetaceae</taxon>
        <taxon>Streptomyces</taxon>
    </lineage>
</organism>
<evidence type="ECO:0000313" key="2">
    <source>
        <dbReference type="Proteomes" id="UP001597261"/>
    </source>
</evidence>
<proteinExistence type="predicted"/>
<name>A0ABW4IJP5_9ACTN</name>